<keyword evidence="4 7" id="KW-0812">Transmembrane</keyword>
<feature type="transmembrane region" description="Helical" evidence="7">
    <location>
        <begin position="327"/>
        <end position="350"/>
    </location>
</feature>
<evidence type="ECO:0000256" key="4">
    <source>
        <dbReference type="ARBA" id="ARBA00022692"/>
    </source>
</evidence>
<feature type="transmembrane region" description="Helical" evidence="7">
    <location>
        <begin position="143"/>
        <end position="163"/>
    </location>
</feature>
<dbReference type="Pfam" id="PF03601">
    <property type="entry name" value="Cons_hypoth698"/>
    <property type="match status" value="1"/>
</dbReference>
<feature type="transmembrane region" description="Helical" evidence="7">
    <location>
        <begin position="109"/>
        <end position="131"/>
    </location>
</feature>
<feature type="transmembrane region" description="Helical" evidence="7">
    <location>
        <begin position="44"/>
        <end position="63"/>
    </location>
</feature>
<comment type="caution">
    <text evidence="8">The sequence shown here is derived from an EMBL/GenBank/DDBJ whole genome shotgun (WGS) entry which is preliminary data.</text>
</comment>
<evidence type="ECO:0000313" key="8">
    <source>
        <dbReference type="EMBL" id="MFB0834202.1"/>
    </source>
</evidence>
<feature type="transmembrane region" description="Helical" evidence="7">
    <location>
        <begin position="84"/>
        <end position="103"/>
    </location>
</feature>
<feature type="transmembrane region" description="Helical" evidence="7">
    <location>
        <begin position="295"/>
        <end position="315"/>
    </location>
</feature>
<evidence type="ECO:0000313" key="9">
    <source>
        <dbReference type="Proteomes" id="UP001575652"/>
    </source>
</evidence>
<gene>
    <name evidence="8" type="ORF">ACETWP_06330</name>
</gene>
<keyword evidence="5 7" id="KW-1133">Transmembrane helix</keyword>
<dbReference type="PANTHER" id="PTHR30106">
    <property type="entry name" value="INNER MEMBRANE PROTEIN YEIH-RELATED"/>
    <property type="match status" value="1"/>
</dbReference>
<organism evidence="8 9">
    <name type="scientific">Arthrobacter halodurans</name>
    <dbReference type="NCBI Taxonomy" id="516699"/>
    <lineage>
        <taxon>Bacteria</taxon>
        <taxon>Bacillati</taxon>
        <taxon>Actinomycetota</taxon>
        <taxon>Actinomycetes</taxon>
        <taxon>Micrococcales</taxon>
        <taxon>Micrococcaceae</taxon>
        <taxon>Arthrobacter</taxon>
    </lineage>
</organism>
<feature type="transmembrane region" description="Helical" evidence="7">
    <location>
        <begin position="265"/>
        <end position="283"/>
    </location>
</feature>
<reference evidence="8 9" key="1">
    <citation type="submission" date="2024-09" db="EMBL/GenBank/DDBJ databases">
        <authorList>
            <person name="Salinas-Garcia M.A."/>
            <person name="Prieme A."/>
        </authorList>
    </citation>
    <scope>NUCLEOTIDE SEQUENCE [LARGE SCALE GENOMIC DNA]</scope>
    <source>
        <strain evidence="8 9">DSM 21081</strain>
    </source>
</reference>
<dbReference type="InterPro" id="IPR018383">
    <property type="entry name" value="UPF0324_pro"/>
</dbReference>
<keyword evidence="3" id="KW-1003">Cell membrane</keyword>
<comment type="subcellular location">
    <subcellularLocation>
        <location evidence="1">Cell membrane</location>
        <topology evidence="1">Multi-pass membrane protein</topology>
    </subcellularLocation>
</comment>
<evidence type="ECO:0000256" key="7">
    <source>
        <dbReference type="SAM" id="Phobius"/>
    </source>
</evidence>
<keyword evidence="9" id="KW-1185">Reference proteome</keyword>
<protein>
    <submittedName>
        <fullName evidence="8">Sulfate exporter family transporter</fullName>
    </submittedName>
</protein>
<accession>A0ABV4UPL8</accession>
<evidence type="ECO:0000256" key="6">
    <source>
        <dbReference type="ARBA" id="ARBA00023136"/>
    </source>
</evidence>
<sequence>MPSSTPAPAAPGRVLGRLLPGLAAAAAVVAAAFGLHALLPGAPALSLCVLLGALASNLPWGPAAARGRTGAAGGKARVSPGMAWAARHLMRAGIVLLGLQLVLADVAALGVGGVAAIAVAVAVAFGGTWLAAKLFRLPGDQPVLLAAGFSICGASAIGAMAQARGSQRDAPVPVALVTLCGTLAIAALPAANAALGLGAVDFGRWVGASVHDVGQVVATAQTAGAAALAAAVVVKLVRVLALAPVTLLGALAARRAPGGGAARAGAPLVPLFVAGFAAMVALRSTGLLPDAVLDAAAVAQHLLLAGALVGLGFAIDVRALFRTAWRATAAALTAWLVVAAAGLGAVAAMAA</sequence>
<dbReference type="Proteomes" id="UP001575652">
    <property type="component" value="Unassembled WGS sequence"/>
</dbReference>
<evidence type="ECO:0000256" key="3">
    <source>
        <dbReference type="ARBA" id="ARBA00022475"/>
    </source>
</evidence>
<dbReference type="EMBL" id="JBHDLJ010000004">
    <property type="protein sequence ID" value="MFB0834202.1"/>
    <property type="molecule type" value="Genomic_DNA"/>
</dbReference>
<name>A0ABV4UPL8_9MICC</name>
<proteinExistence type="inferred from homology"/>
<keyword evidence="6 7" id="KW-0472">Membrane</keyword>
<dbReference type="PANTHER" id="PTHR30106:SF2">
    <property type="entry name" value="UPF0324 INNER MEMBRANE PROTEIN YEIH"/>
    <property type="match status" value="1"/>
</dbReference>
<dbReference type="RefSeq" id="WP_373971375.1">
    <property type="nucleotide sequence ID" value="NZ_JBHDLJ010000004.1"/>
</dbReference>
<evidence type="ECO:0000256" key="1">
    <source>
        <dbReference type="ARBA" id="ARBA00004651"/>
    </source>
</evidence>
<feature type="transmembrane region" description="Helical" evidence="7">
    <location>
        <begin position="236"/>
        <end position="253"/>
    </location>
</feature>
<evidence type="ECO:0000256" key="2">
    <source>
        <dbReference type="ARBA" id="ARBA00007977"/>
    </source>
</evidence>
<feature type="transmembrane region" description="Helical" evidence="7">
    <location>
        <begin position="18"/>
        <end position="38"/>
    </location>
</feature>
<feature type="transmembrane region" description="Helical" evidence="7">
    <location>
        <begin position="175"/>
        <end position="200"/>
    </location>
</feature>
<comment type="similarity">
    <text evidence="2">Belongs to the UPF0324 family.</text>
</comment>
<evidence type="ECO:0000256" key="5">
    <source>
        <dbReference type="ARBA" id="ARBA00022989"/>
    </source>
</evidence>